<comment type="similarity">
    <text evidence="2">Belongs to the GtrA family.</text>
</comment>
<proteinExistence type="inferred from homology"/>
<dbReference type="InterPro" id="IPR007267">
    <property type="entry name" value="GtrA_DPMS_TM"/>
</dbReference>
<keyword evidence="4 6" id="KW-1133">Transmembrane helix</keyword>
<keyword evidence="9" id="KW-1185">Reference proteome</keyword>
<keyword evidence="5 6" id="KW-0472">Membrane</keyword>
<feature type="transmembrane region" description="Helical" evidence="6">
    <location>
        <begin position="100"/>
        <end position="123"/>
    </location>
</feature>
<evidence type="ECO:0000256" key="6">
    <source>
        <dbReference type="SAM" id="Phobius"/>
    </source>
</evidence>
<dbReference type="PANTHER" id="PTHR38459:SF1">
    <property type="entry name" value="PROPHAGE BACTOPRENOL-LINKED GLUCOSE TRANSLOCASE HOMOLOG"/>
    <property type="match status" value="1"/>
</dbReference>
<comment type="subcellular location">
    <subcellularLocation>
        <location evidence="1">Membrane</location>
        <topology evidence="1">Multi-pass membrane protein</topology>
    </subcellularLocation>
</comment>
<dbReference type="PANTHER" id="PTHR38459">
    <property type="entry name" value="PROPHAGE BACTOPRENOL-LINKED GLUCOSE TRANSLOCASE HOMOLOG"/>
    <property type="match status" value="1"/>
</dbReference>
<dbReference type="EMBL" id="FOVE01000004">
    <property type="protein sequence ID" value="SFN18422.1"/>
    <property type="molecule type" value="Genomic_DNA"/>
</dbReference>
<evidence type="ECO:0000256" key="5">
    <source>
        <dbReference type="ARBA" id="ARBA00023136"/>
    </source>
</evidence>
<dbReference type="Proteomes" id="UP000242869">
    <property type="component" value="Unassembled WGS sequence"/>
</dbReference>
<evidence type="ECO:0000313" key="8">
    <source>
        <dbReference type="EMBL" id="SFN18422.1"/>
    </source>
</evidence>
<evidence type="ECO:0000313" key="9">
    <source>
        <dbReference type="Proteomes" id="UP000242869"/>
    </source>
</evidence>
<reference evidence="9" key="1">
    <citation type="submission" date="2016-10" db="EMBL/GenBank/DDBJ databases">
        <authorList>
            <person name="Varghese N."/>
            <person name="Submissions S."/>
        </authorList>
    </citation>
    <scope>NUCLEOTIDE SEQUENCE [LARGE SCALE GENOMIC DNA]</scope>
    <source>
        <strain evidence="9">DSM 6150</strain>
    </source>
</reference>
<feature type="domain" description="GtrA/DPMS transmembrane" evidence="7">
    <location>
        <begin position="12"/>
        <end position="124"/>
    </location>
</feature>
<sequence>MTTAHPRRTFWRFVVVGMANTFAGLAFIYGARALGLGEVAANATGYAIGLMLSFGLNRQWTFRQRGPLLPHVLRFASVMLLAWLINVAVLLGLMRWGVSAVLAQAGAVLPYTVVGYLGCRWWVFANRLNRMEGERT</sequence>
<keyword evidence="3 6" id="KW-0812">Transmembrane</keyword>
<organism evidence="8 9">
    <name type="scientific">Formivibrio citricus</name>
    <dbReference type="NCBI Taxonomy" id="83765"/>
    <lineage>
        <taxon>Bacteria</taxon>
        <taxon>Pseudomonadati</taxon>
        <taxon>Pseudomonadota</taxon>
        <taxon>Betaproteobacteria</taxon>
        <taxon>Neisseriales</taxon>
        <taxon>Chitinibacteraceae</taxon>
        <taxon>Formivibrio</taxon>
    </lineage>
</organism>
<dbReference type="AlphaFoldDB" id="A0A1I4WYF5"/>
<evidence type="ECO:0000256" key="3">
    <source>
        <dbReference type="ARBA" id="ARBA00022692"/>
    </source>
</evidence>
<dbReference type="OrthoDB" id="5772132at2"/>
<dbReference type="InterPro" id="IPR051401">
    <property type="entry name" value="GtrA_CellWall_Glycosyl"/>
</dbReference>
<accession>A0A1I4WYF5</accession>
<dbReference type="STRING" id="83765.SAMN05660284_00791"/>
<evidence type="ECO:0000256" key="4">
    <source>
        <dbReference type="ARBA" id="ARBA00022989"/>
    </source>
</evidence>
<evidence type="ECO:0000259" key="7">
    <source>
        <dbReference type="Pfam" id="PF04138"/>
    </source>
</evidence>
<name>A0A1I4WYF5_9NEIS</name>
<feature type="transmembrane region" description="Helical" evidence="6">
    <location>
        <begin position="12"/>
        <end position="31"/>
    </location>
</feature>
<evidence type="ECO:0000256" key="1">
    <source>
        <dbReference type="ARBA" id="ARBA00004141"/>
    </source>
</evidence>
<evidence type="ECO:0000256" key="2">
    <source>
        <dbReference type="ARBA" id="ARBA00009399"/>
    </source>
</evidence>
<dbReference type="Pfam" id="PF04138">
    <property type="entry name" value="GtrA_DPMS_TM"/>
    <property type="match status" value="1"/>
</dbReference>
<dbReference type="GO" id="GO:0005886">
    <property type="term" value="C:plasma membrane"/>
    <property type="evidence" value="ECO:0007669"/>
    <property type="project" value="TreeGrafter"/>
</dbReference>
<gene>
    <name evidence="8" type="ORF">SAMN05660284_00791</name>
</gene>
<dbReference type="GO" id="GO:0000271">
    <property type="term" value="P:polysaccharide biosynthetic process"/>
    <property type="evidence" value="ECO:0007669"/>
    <property type="project" value="InterPro"/>
</dbReference>
<dbReference type="RefSeq" id="WP_091191644.1">
    <property type="nucleotide sequence ID" value="NZ_FOVE01000004.1"/>
</dbReference>
<feature type="transmembrane region" description="Helical" evidence="6">
    <location>
        <begin position="72"/>
        <end position="94"/>
    </location>
</feature>
<feature type="transmembrane region" description="Helical" evidence="6">
    <location>
        <begin position="43"/>
        <end position="60"/>
    </location>
</feature>
<protein>
    <submittedName>
        <fullName evidence="8">Flippase GtrA (Transmembrane translocase of bactoprenol-linked glucose)</fullName>
    </submittedName>
</protein>